<evidence type="ECO:0000256" key="1">
    <source>
        <dbReference type="ARBA" id="ARBA00022679"/>
    </source>
</evidence>
<dbReference type="Gene3D" id="3.40.50.2000">
    <property type="entry name" value="Glycogen Phosphorylase B"/>
    <property type="match status" value="3"/>
</dbReference>
<dbReference type="EMBL" id="JAAOAS010000420">
    <property type="protein sequence ID" value="KAF5576605.1"/>
    <property type="molecule type" value="Genomic_DNA"/>
</dbReference>
<proteinExistence type="predicted"/>
<dbReference type="InterPro" id="IPR010610">
    <property type="entry name" value="EryCIII-like_C"/>
</dbReference>
<dbReference type="OrthoDB" id="5835829at2759"/>
<evidence type="ECO:0000259" key="3">
    <source>
        <dbReference type="Pfam" id="PF03033"/>
    </source>
</evidence>
<dbReference type="Pfam" id="PF06722">
    <property type="entry name" value="EryCIII-like_C"/>
    <property type="match status" value="1"/>
</dbReference>
<sequence>MSISTTDNALQRAPGEDGALFIKGHGTHLDTAAAMNDEARIDLTFDGKSSLKNVLQNAMPPESYTSNAAIRPHLGARAPCALNIVLQIVGSRGDVQPFIALGTELQKHGHRVRIATHDVFADFVRQSNLEFYPAGGDPSDLMAYMVKNPSLVPSVSSLMAGDISRKQDMVEEMLGKFWLSCIEPDPISGVPFIAEAIIANPPSFAHIHLAEALGIPVHLMFTMPYSPTRAFPHPLGDIINDWRRKTLNLDPVSSSDAPSLLSTHEIPYTYCWSPALVPKPSDWPPYIDVCGFFFREEPQYTPPDHIAQFLQAGPPPIYIGFGSIVMDDSARMTDLILTALQKSGARAIISRGWAKLGEGRSAENAIFIDDCPHEWLFKNVAGVVHHGGAGTTACGLLNACPTFIVPFFGDQPFWGSMVAKAGAGPFPIRHKELNIDNLTNAIETLLAPATKTAALRISETMRTENGVAQAVQSFHHHLPRDTLTCDLLPGEAAAWIYDAKRLGKKERKRFKNGLRLSPRALSVLSNHQKVDLTKMRLNHPKPLDIENRRWDPLTATSSALLGSLVEFSKGFGSLMSAPVIKVRYETANREKRHAARAALKAEADSRSRSPANSTTGEDSQEGSLVEADNPALPKPNREVSTSSNAGRSAGKGISKMTTSVLKGSLVDVPLALTEGLHNLPELYGEKVRKHDKVTDWKSGIAEAVSNSMKSSGNMLQNFAYNFLDASWCLFKQPAVGAVKGGPVGLVTGLGKAGFGLIAKPGSGKSFNLLYRLFGPGSVESLLMGLVLTRLAMFGLLAYPALGIYKSIVGSLSKTEKQVLESRLAHDEYFANIDPVKERDIQVVLSSFGVENMSFNPDNDIPDLTGKVVIVTGGSSRLGKESALQLAKHNPAAIFVTARTEERGNAAVKEIQDAVPNLKGQIKYLELDLSSFASVEKGATTFLGQSDRLDILMNNAGLVTTPPNLTADGYESQFGSNYIGPVLFTKLLLPTIIKTAEQHGGDARVINLSSELFRLAPKRGILLSRVKTPLGDISSMARYGQSKLADYYHTPALSKVYPTVKFKIRPWLGGLISVIKSIFLTDVHTAAKAQLWASRAKSQCVRSGSFYNHKLKEYKDAVLDDDKAVKALWDWTEKEFASKEFKSDLRTAF</sequence>
<accession>A0A8H5KRF4</accession>
<dbReference type="InterPro" id="IPR050426">
    <property type="entry name" value="Glycosyltransferase_28"/>
</dbReference>
<feature type="domain" description="Erythromycin biosynthesis protein CIII-like C-terminal" evidence="4">
    <location>
        <begin position="367"/>
        <end position="464"/>
    </location>
</feature>
<dbReference type="InterPro" id="IPR002347">
    <property type="entry name" value="SDR_fam"/>
</dbReference>
<dbReference type="Pfam" id="PF03033">
    <property type="entry name" value="Glyco_transf_28"/>
    <property type="match status" value="1"/>
</dbReference>
<evidence type="ECO:0000259" key="4">
    <source>
        <dbReference type="Pfam" id="PF06722"/>
    </source>
</evidence>
<evidence type="ECO:0000313" key="6">
    <source>
        <dbReference type="Proteomes" id="UP000546213"/>
    </source>
</evidence>
<evidence type="ECO:0000256" key="2">
    <source>
        <dbReference type="SAM" id="MobiDB-lite"/>
    </source>
</evidence>
<reference evidence="5 6" key="1">
    <citation type="submission" date="2020-05" db="EMBL/GenBank/DDBJ databases">
        <title>Identification and distribution of gene clusters putatively required for synthesis of sphingolipid metabolism inhibitors in phylogenetically diverse species of the filamentous fungus Fusarium.</title>
        <authorList>
            <person name="Kim H.-S."/>
            <person name="Busman M."/>
            <person name="Brown D.W."/>
            <person name="Divon H."/>
            <person name="Uhlig S."/>
            <person name="Proctor R.H."/>
        </authorList>
    </citation>
    <scope>NUCLEOTIDE SEQUENCE [LARGE SCALE GENOMIC DNA]</scope>
    <source>
        <strain evidence="5 6">NRRL 36939</strain>
    </source>
</reference>
<gene>
    <name evidence="5" type="ORF">FPCIR_12510</name>
</gene>
<dbReference type="Gene3D" id="3.40.50.720">
    <property type="entry name" value="NAD(P)-binding Rossmann-like Domain"/>
    <property type="match status" value="1"/>
</dbReference>
<dbReference type="PRINTS" id="PR00081">
    <property type="entry name" value="GDHRDH"/>
</dbReference>
<dbReference type="InterPro" id="IPR036291">
    <property type="entry name" value="NAD(P)-bd_dom_sf"/>
</dbReference>
<evidence type="ECO:0000313" key="5">
    <source>
        <dbReference type="EMBL" id="KAF5576605.1"/>
    </source>
</evidence>
<dbReference type="Pfam" id="PF00106">
    <property type="entry name" value="adh_short"/>
    <property type="match status" value="1"/>
</dbReference>
<dbReference type="SUPFAM" id="SSF53756">
    <property type="entry name" value="UDP-Glycosyltransferase/glycogen phosphorylase"/>
    <property type="match status" value="1"/>
</dbReference>
<dbReference type="AlphaFoldDB" id="A0A8H5KRF4"/>
<feature type="domain" description="Glycosyltransferase family 28 N-terminal" evidence="3">
    <location>
        <begin position="84"/>
        <end position="232"/>
    </location>
</feature>
<organism evidence="5 6">
    <name type="scientific">Fusarium pseudocircinatum</name>
    <dbReference type="NCBI Taxonomy" id="56676"/>
    <lineage>
        <taxon>Eukaryota</taxon>
        <taxon>Fungi</taxon>
        <taxon>Dikarya</taxon>
        <taxon>Ascomycota</taxon>
        <taxon>Pezizomycotina</taxon>
        <taxon>Sordariomycetes</taxon>
        <taxon>Hypocreomycetidae</taxon>
        <taxon>Hypocreales</taxon>
        <taxon>Nectriaceae</taxon>
        <taxon>Fusarium</taxon>
        <taxon>Fusarium fujikuroi species complex</taxon>
    </lineage>
</organism>
<feature type="region of interest" description="Disordered" evidence="2">
    <location>
        <begin position="593"/>
        <end position="652"/>
    </location>
</feature>
<feature type="compositionally biased region" description="Polar residues" evidence="2">
    <location>
        <begin position="608"/>
        <end position="617"/>
    </location>
</feature>
<dbReference type="InterPro" id="IPR002213">
    <property type="entry name" value="UDP_glucos_trans"/>
</dbReference>
<name>A0A8H5KRF4_9HYPO</name>
<keyword evidence="1 5" id="KW-0808">Transferase</keyword>
<dbReference type="PANTHER" id="PTHR48050:SF27">
    <property type="entry name" value="GLUCOSYLTRANSFERASE, PUTATIVE (AFU_ORTHOLOGUE AFUA_7G04880)-RELATED"/>
    <property type="match status" value="1"/>
</dbReference>
<dbReference type="GO" id="GO:0016906">
    <property type="term" value="F:sterol 3-beta-glucosyltransferase activity"/>
    <property type="evidence" value="ECO:0007669"/>
    <property type="project" value="UniProtKB-ARBA"/>
</dbReference>
<protein>
    <submittedName>
        <fullName evidence="5">Glycosyltransferase family 1</fullName>
    </submittedName>
</protein>
<dbReference type="PANTHER" id="PTHR48050">
    <property type="entry name" value="STEROL 3-BETA-GLUCOSYLTRANSFERASE"/>
    <property type="match status" value="1"/>
</dbReference>
<dbReference type="GO" id="GO:0005975">
    <property type="term" value="P:carbohydrate metabolic process"/>
    <property type="evidence" value="ECO:0007669"/>
    <property type="project" value="InterPro"/>
</dbReference>
<dbReference type="SUPFAM" id="SSF51735">
    <property type="entry name" value="NAD(P)-binding Rossmann-fold domains"/>
    <property type="match status" value="1"/>
</dbReference>
<dbReference type="FunFam" id="3.40.50.2000:FF:000009">
    <property type="entry name" value="Sterol 3-beta-glucosyltransferase UGT80A2"/>
    <property type="match status" value="1"/>
</dbReference>
<keyword evidence="6" id="KW-1185">Reference proteome</keyword>
<comment type="caution">
    <text evidence="5">The sequence shown here is derived from an EMBL/GenBank/DDBJ whole genome shotgun (WGS) entry which is preliminary data.</text>
</comment>
<dbReference type="CDD" id="cd03784">
    <property type="entry name" value="GT1_Gtf-like"/>
    <property type="match status" value="1"/>
</dbReference>
<dbReference type="Proteomes" id="UP000546213">
    <property type="component" value="Unassembled WGS sequence"/>
</dbReference>
<dbReference type="InterPro" id="IPR004276">
    <property type="entry name" value="GlycoTrans_28_N"/>
</dbReference>